<feature type="domain" description="Nudix hydrolase" evidence="2">
    <location>
        <begin position="53"/>
        <end position="204"/>
    </location>
</feature>
<dbReference type="EMBL" id="MKZY01000012">
    <property type="protein sequence ID" value="OOO03935.1"/>
    <property type="molecule type" value="Genomic_DNA"/>
</dbReference>
<dbReference type="InterPro" id="IPR000086">
    <property type="entry name" value="NUDIX_hydrolase_dom"/>
</dbReference>
<sequence length="297" mass="33968">MDHDSGNIIEVSPEDLRTTNYQRGIVYKILSGYSSRLVEDLHKQLRQQGIQIQGESAETNLVHNGSGRAHMQRRGNENTSQPGVVESPGGAVEQGDMNHLIAASRELLEENGILILYPTPPNIFYFYIWEHNDRKTGQDKTLIKYIFVFTVTNKQDAWLFEERVWNQDLKQAEGDQLLLFDPSEVSDTFSITKGDMSQMSFWETNHRSMAEDPKTLVVRRRTYYILQDIFAMLPRLESPPDTQNRISYIEMASNADTPKLKLDGRPISNAALEEGQADMIQSVIRKRFLEKGGQEQS</sequence>
<organism evidence="3 4">
    <name type="scientific">Aspergillus oryzae</name>
    <name type="common">Yellow koji mold</name>
    <dbReference type="NCBI Taxonomy" id="5062"/>
    <lineage>
        <taxon>Eukaryota</taxon>
        <taxon>Fungi</taxon>
        <taxon>Dikarya</taxon>
        <taxon>Ascomycota</taxon>
        <taxon>Pezizomycotina</taxon>
        <taxon>Eurotiomycetes</taxon>
        <taxon>Eurotiomycetidae</taxon>
        <taxon>Eurotiales</taxon>
        <taxon>Aspergillaceae</taxon>
        <taxon>Aspergillus</taxon>
        <taxon>Aspergillus subgen. Circumdati</taxon>
    </lineage>
</organism>
<dbReference type="Gene3D" id="3.90.79.10">
    <property type="entry name" value="Nucleoside Triphosphate Pyrophosphohydrolase"/>
    <property type="match status" value="1"/>
</dbReference>
<evidence type="ECO:0000256" key="1">
    <source>
        <dbReference type="SAM" id="MobiDB-lite"/>
    </source>
</evidence>
<gene>
    <name evidence="3" type="ORF">OAory_01095760</name>
</gene>
<dbReference type="Proteomes" id="UP000190312">
    <property type="component" value="Unassembled WGS sequence"/>
</dbReference>
<dbReference type="GO" id="GO:0016787">
    <property type="term" value="F:hydrolase activity"/>
    <property type="evidence" value="ECO:0007669"/>
    <property type="project" value="UniProtKB-KW"/>
</dbReference>
<evidence type="ECO:0000259" key="2">
    <source>
        <dbReference type="PROSITE" id="PS51462"/>
    </source>
</evidence>
<keyword evidence="3" id="KW-0378">Hydrolase</keyword>
<comment type="caution">
    <text evidence="3">The sequence shown here is derived from an EMBL/GenBank/DDBJ whole genome shotgun (WGS) entry which is preliminary data.</text>
</comment>
<reference evidence="3 4" key="1">
    <citation type="submission" date="2016-10" db="EMBL/GenBank/DDBJ databases">
        <title>Genome sequencing of Aspergillus oryzae BCC7051.</title>
        <authorList>
            <person name="Thammarongtham C."/>
            <person name="Vorapreeda T."/>
            <person name="Nookaew I."/>
            <person name="Srisuk T."/>
            <person name="Land M."/>
            <person name="Jeennor S."/>
            <person name="Laoteng K."/>
        </authorList>
    </citation>
    <scope>NUCLEOTIDE SEQUENCE [LARGE SCALE GENOMIC DNA]</scope>
    <source>
        <strain evidence="3 4">BCC7051</strain>
    </source>
</reference>
<proteinExistence type="predicted"/>
<dbReference type="InterPro" id="IPR015797">
    <property type="entry name" value="NUDIX_hydrolase-like_dom_sf"/>
</dbReference>
<dbReference type="PROSITE" id="PS51462">
    <property type="entry name" value="NUDIX"/>
    <property type="match status" value="1"/>
</dbReference>
<evidence type="ECO:0000313" key="3">
    <source>
        <dbReference type="EMBL" id="OOO03935.1"/>
    </source>
</evidence>
<accession>A0A1S9D4C6</accession>
<name>A0A1S9D4C6_ASPOZ</name>
<evidence type="ECO:0000313" key="4">
    <source>
        <dbReference type="Proteomes" id="UP000190312"/>
    </source>
</evidence>
<dbReference type="SUPFAM" id="SSF55811">
    <property type="entry name" value="Nudix"/>
    <property type="match status" value="1"/>
</dbReference>
<feature type="region of interest" description="Disordered" evidence="1">
    <location>
        <begin position="65"/>
        <end position="90"/>
    </location>
</feature>
<dbReference type="AlphaFoldDB" id="A0A1S9D4C6"/>
<dbReference type="Pfam" id="PF00293">
    <property type="entry name" value="NUDIX"/>
    <property type="match status" value="1"/>
</dbReference>
<protein>
    <submittedName>
        <fullName evidence="3">NUDIX hydrolase</fullName>
    </submittedName>
</protein>